<sequence length="99" mass="10274">MDGPLGSHKQKTVEDPELMDGVCSVTRSEAGEDGMGATTAPGTCSQADGCFRGLHREAADVYVHDRGGGEMNNTEEAVRAATAVGSQDEADARHTPKGL</sequence>
<name>A0AAW1SHJ4_9CHLO</name>
<reference evidence="2 3" key="1">
    <citation type="journal article" date="2024" name="Nat. Commun.">
        <title>Phylogenomics reveals the evolutionary origins of lichenization in chlorophyte algae.</title>
        <authorList>
            <person name="Puginier C."/>
            <person name="Libourel C."/>
            <person name="Otte J."/>
            <person name="Skaloud P."/>
            <person name="Haon M."/>
            <person name="Grisel S."/>
            <person name="Petersen M."/>
            <person name="Berrin J.G."/>
            <person name="Delaux P.M."/>
            <person name="Dal Grande F."/>
            <person name="Keller J."/>
        </authorList>
    </citation>
    <scope>NUCLEOTIDE SEQUENCE [LARGE SCALE GENOMIC DNA]</scope>
    <source>
        <strain evidence="2 3">SAG 2145</strain>
    </source>
</reference>
<dbReference type="AlphaFoldDB" id="A0AAW1SHJ4"/>
<proteinExistence type="predicted"/>
<evidence type="ECO:0000313" key="2">
    <source>
        <dbReference type="EMBL" id="KAK9845012.1"/>
    </source>
</evidence>
<keyword evidence="3" id="KW-1185">Reference proteome</keyword>
<dbReference type="Proteomes" id="UP001438707">
    <property type="component" value="Unassembled WGS sequence"/>
</dbReference>
<gene>
    <name evidence="2" type="ORF">WJX74_009660</name>
</gene>
<organism evidence="2 3">
    <name type="scientific">Apatococcus lobatus</name>
    <dbReference type="NCBI Taxonomy" id="904363"/>
    <lineage>
        <taxon>Eukaryota</taxon>
        <taxon>Viridiplantae</taxon>
        <taxon>Chlorophyta</taxon>
        <taxon>core chlorophytes</taxon>
        <taxon>Trebouxiophyceae</taxon>
        <taxon>Chlorellales</taxon>
        <taxon>Chlorellaceae</taxon>
        <taxon>Apatococcus</taxon>
    </lineage>
</organism>
<evidence type="ECO:0000256" key="1">
    <source>
        <dbReference type="SAM" id="MobiDB-lite"/>
    </source>
</evidence>
<dbReference type="EMBL" id="JALJOS010000001">
    <property type="protein sequence ID" value="KAK9845012.1"/>
    <property type="molecule type" value="Genomic_DNA"/>
</dbReference>
<feature type="region of interest" description="Disordered" evidence="1">
    <location>
        <begin position="1"/>
        <end position="20"/>
    </location>
</feature>
<comment type="caution">
    <text evidence="2">The sequence shown here is derived from an EMBL/GenBank/DDBJ whole genome shotgun (WGS) entry which is preliminary data.</text>
</comment>
<evidence type="ECO:0000313" key="3">
    <source>
        <dbReference type="Proteomes" id="UP001438707"/>
    </source>
</evidence>
<protein>
    <submittedName>
        <fullName evidence="2">Uncharacterized protein</fullName>
    </submittedName>
</protein>
<accession>A0AAW1SHJ4</accession>